<keyword evidence="8" id="KW-1185">Reference proteome</keyword>
<feature type="transmembrane region" description="Helical" evidence="5">
    <location>
        <begin position="241"/>
        <end position="260"/>
    </location>
</feature>
<sequence>MRGQDITDLILLAAIWGSSFLFISLAVEDFGPFALMAMRTGIGLLVLLPLLFWRHALPDLVRHWKPIFTVGIINAALPFTLLAYAAFVIPAGVLSILNAATPLWGAVFAGLWLKDILPKWRIAGLVIGFCGMILLVWDELEVDQLIGTGLGLAAAVAAPMFYGLSSTFTNRYLMGVRSIAVATGALLSATLVLWPLAVLMWPEGEISQRSWGALLMLSILCTGVTYIIFYRLVMNAGPAKASTVTLLIPVFGVLWGWMWLEEEVTGVILLATGVILLGTALATGIVGSPHLKQLRTKLIRKSKVR</sequence>
<accession>A0ABY4AGJ8</accession>
<evidence type="ECO:0000256" key="3">
    <source>
        <dbReference type="ARBA" id="ARBA00022989"/>
    </source>
</evidence>
<dbReference type="EMBL" id="CP063982">
    <property type="protein sequence ID" value="UOD49193.1"/>
    <property type="molecule type" value="Genomic_DNA"/>
</dbReference>
<keyword evidence="2 5" id="KW-0812">Transmembrane</keyword>
<feature type="transmembrane region" description="Helical" evidence="5">
    <location>
        <begin position="176"/>
        <end position="199"/>
    </location>
</feature>
<dbReference type="InterPro" id="IPR000620">
    <property type="entry name" value="EamA_dom"/>
</dbReference>
<evidence type="ECO:0000256" key="4">
    <source>
        <dbReference type="ARBA" id="ARBA00023136"/>
    </source>
</evidence>
<feature type="transmembrane region" description="Helical" evidence="5">
    <location>
        <begin position="266"/>
        <end position="291"/>
    </location>
</feature>
<keyword evidence="4 5" id="KW-0472">Membrane</keyword>
<feature type="transmembrane region" description="Helical" evidence="5">
    <location>
        <begin position="120"/>
        <end position="138"/>
    </location>
</feature>
<evidence type="ECO:0000313" key="8">
    <source>
        <dbReference type="Proteomes" id="UP000831607"/>
    </source>
</evidence>
<evidence type="ECO:0000256" key="1">
    <source>
        <dbReference type="ARBA" id="ARBA00004141"/>
    </source>
</evidence>
<dbReference type="InterPro" id="IPR050638">
    <property type="entry name" value="AA-Vitamin_Transporters"/>
</dbReference>
<dbReference type="RefSeq" id="WP_243477312.1">
    <property type="nucleotide sequence ID" value="NZ_CP063982.1"/>
</dbReference>
<organism evidence="7 8">
    <name type="scientific">Orrella daihaiensis</name>
    <dbReference type="NCBI Taxonomy" id="2782176"/>
    <lineage>
        <taxon>Bacteria</taxon>
        <taxon>Pseudomonadati</taxon>
        <taxon>Pseudomonadota</taxon>
        <taxon>Betaproteobacteria</taxon>
        <taxon>Burkholderiales</taxon>
        <taxon>Alcaligenaceae</taxon>
        <taxon>Orrella</taxon>
    </lineage>
</organism>
<feature type="transmembrane region" description="Helical" evidence="5">
    <location>
        <begin position="211"/>
        <end position="229"/>
    </location>
</feature>
<feature type="transmembrane region" description="Helical" evidence="5">
    <location>
        <begin position="144"/>
        <end position="164"/>
    </location>
</feature>
<evidence type="ECO:0000256" key="2">
    <source>
        <dbReference type="ARBA" id="ARBA00022692"/>
    </source>
</evidence>
<gene>
    <name evidence="7" type="ORF">DHf2319_06660</name>
</gene>
<feature type="transmembrane region" description="Helical" evidence="5">
    <location>
        <begin position="9"/>
        <end position="27"/>
    </location>
</feature>
<dbReference type="Pfam" id="PF00892">
    <property type="entry name" value="EamA"/>
    <property type="match status" value="2"/>
</dbReference>
<feature type="transmembrane region" description="Helical" evidence="5">
    <location>
        <begin position="66"/>
        <end position="87"/>
    </location>
</feature>
<evidence type="ECO:0000313" key="7">
    <source>
        <dbReference type="EMBL" id="UOD49193.1"/>
    </source>
</evidence>
<proteinExistence type="predicted"/>
<dbReference type="SUPFAM" id="SSF103481">
    <property type="entry name" value="Multidrug resistance efflux transporter EmrE"/>
    <property type="match status" value="2"/>
</dbReference>
<evidence type="ECO:0000259" key="6">
    <source>
        <dbReference type="Pfam" id="PF00892"/>
    </source>
</evidence>
<protein>
    <submittedName>
        <fullName evidence="7">DMT family transporter</fullName>
    </submittedName>
</protein>
<feature type="transmembrane region" description="Helical" evidence="5">
    <location>
        <begin position="93"/>
        <end position="113"/>
    </location>
</feature>
<reference evidence="7 8" key="1">
    <citation type="submission" date="2020-11" db="EMBL/GenBank/DDBJ databases">
        <title>Algicoccus daihaiensis sp.nov., isolated from Daihai Lake in Inner Mongolia.</title>
        <authorList>
            <person name="Kai J."/>
        </authorList>
    </citation>
    <scope>NUCLEOTIDE SEQUENCE [LARGE SCALE GENOMIC DNA]</scope>
    <source>
        <strain evidence="8">f23</strain>
    </source>
</reference>
<name>A0ABY4AGJ8_9BURK</name>
<dbReference type="Proteomes" id="UP000831607">
    <property type="component" value="Chromosome"/>
</dbReference>
<feature type="domain" description="EamA" evidence="6">
    <location>
        <begin position="150"/>
        <end position="282"/>
    </location>
</feature>
<feature type="transmembrane region" description="Helical" evidence="5">
    <location>
        <begin position="33"/>
        <end position="54"/>
    </location>
</feature>
<evidence type="ECO:0000256" key="5">
    <source>
        <dbReference type="SAM" id="Phobius"/>
    </source>
</evidence>
<dbReference type="InterPro" id="IPR037185">
    <property type="entry name" value="EmrE-like"/>
</dbReference>
<comment type="subcellular location">
    <subcellularLocation>
        <location evidence="1">Membrane</location>
        <topology evidence="1">Multi-pass membrane protein</topology>
    </subcellularLocation>
</comment>
<keyword evidence="3 5" id="KW-1133">Transmembrane helix</keyword>
<dbReference type="PANTHER" id="PTHR32322">
    <property type="entry name" value="INNER MEMBRANE TRANSPORTER"/>
    <property type="match status" value="1"/>
</dbReference>
<dbReference type="PANTHER" id="PTHR32322:SF9">
    <property type="entry name" value="AMINO-ACID METABOLITE EFFLUX PUMP-RELATED"/>
    <property type="match status" value="1"/>
</dbReference>
<feature type="domain" description="EamA" evidence="6">
    <location>
        <begin position="10"/>
        <end position="136"/>
    </location>
</feature>